<dbReference type="AlphaFoldDB" id="A0A1F5H1F5"/>
<evidence type="ECO:0000256" key="1">
    <source>
        <dbReference type="SAM" id="Coils"/>
    </source>
</evidence>
<accession>A0A1F5H1F5</accession>
<proteinExistence type="predicted"/>
<keyword evidence="1" id="KW-0175">Coiled coil</keyword>
<feature type="coiled-coil region" evidence="1">
    <location>
        <begin position="58"/>
        <end position="125"/>
    </location>
</feature>
<evidence type="ECO:0008006" key="4">
    <source>
        <dbReference type="Google" id="ProtNLM"/>
    </source>
</evidence>
<comment type="caution">
    <text evidence="2">The sequence shown here is derived from an EMBL/GenBank/DDBJ whole genome shotgun (WGS) entry which is preliminary data.</text>
</comment>
<dbReference type="Proteomes" id="UP000176740">
    <property type="component" value="Unassembled WGS sequence"/>
</dbReference>
<gene>
    <name evidence="2" type="ORF">A3A49_02770</name>
</gene>
<dbReference type="EMBL" id="MFBO01000022">
    <property type="protein sequence ID" value="OGD97899.1"/>
    <property type="molecule type" value="Genomic_DNA"/>
</dbReference>
<name>A0A1F5H1F5_9BACT</name>
<organism evidence="2 3">
    <name type="scientific">Candidatus Curtissbacteria bacterium RIFCSPLOWO2_01_FULL_38_11b</name>
    <dbReference type="NCBI Taxonomy" id="1797725"/>
    <lineage>
        <taxon>Bacteria</taxon>
        <taxon>Candidatus Curtissiibacteriota</taxon>
    </lineage>
</organism>
<protein>
    <recommendedName>
        <fullName evidence="4">DUF5660 domain-containing protein</fullName>
    </recommendedName>
</protein>
<evidence type="ECO:0000313" key="3">
    <source>
        <dbReference type="Proteomes" id="UP000176740"/>
    </source>
</evidence>
<sequence>MNSPKQVTKAAVNAAKILSEPFEQLRSQVVKPIAEEFGAELGSFFGTPRRLGNNPKTLAQEDLHRARQQEEIQRLQKEDSEKSAQYLSEIKQEYRTYQLKSDRERSKLTEEVETLKQEVVQLAKSQGVETKVHLQSQTKKVGPLDIKLLTTIIRFLRLKAQESKSAKELISQRQNAKRTTGMLAWVSGKQMKVHEQGTLTLQG</sequence>
<reference evidence="2 3" key="1">
    <citation type="journal article" date="2016" name="Nat. Commun.">
        <title>Thousands of microbial genomes shed light on interconnected biogeochemical processes in an aquifer system.</title>
        <authorList>
            <person name="Anantharaman K."/>
            <person name="Brown C.T."/>
            <person name="Hug L.A."/>
            <person name="Sharon I."/>
            <person name="Castelle C.J."/>
            <person name="Probst A.J."/>
            <person name="Thomas B.C."/>
            <person name="Singh A."/>
            <person name="Wilkins M.J."/>
            <person name="Karaoz U."/>
            <person name="Brodie E.L."/>
            <person name="Williams K.H."/>
            <person name="Hubbard S.S."/>
            <person name="Banfield J.F."/>
        </authorList>
    </citation>
    <scope>NUCLEOTIDE SEQUENCE [LARGE SCALE GENOMIC DNA]</scope>
</reference>
<evidence type="ECO:0000313" key="2">
    <source>
        <dbReference type="EMBL" id="OGD97899.1"/>
    </source>
</evidence>